<reference evidence="5" key="1">
    <citation type="journal article" date="2017" name="Mycologia">
        <title>Fusarium algeriense, sp. nov., a novel toxigenic crown rot pathogen of durum wheat from Algeria is nested in the Fusarium burgessii species complex.</title>
        <authorList>
            <person name="Laraba I."/>
            <person name="Keddad A."/>
            <person name="Boureghda H."/>
            <person name="Abdallah N."/>
            <person name="Vaughan M.M."/>
            <person name="Proctor R.H."/>
            <person name="Busman M."/>
            <person name="O'Donnell K."/>
        </authorList>
    </citation>
    <scope>NUCLEOTIDE SEQUENCE</scope>
    <source>
        <strain evidence="5">NRRL 25174</strain>
    </source>
</reference>
<reference evidence="5" key="2">
    <citation type="submission" date="2020-02" db="EMBL/GenBank/DDBJ databases">
        <title>Identification and distribution of gene clusters putatively required for synthesis of sphingolipid metabolism inhibitors in phylogenetically diverse species of the filamentous fungus Fusarium.</title>
        <authorList>
            <person name="Kim H.-S."/>
            <person name="Busman M."/>
            <person name="Brown D.W."/>
            <person name="Divon H."/>
            <person name="Uhlig S."/>
            <person name="Proctor R.H."/>
        </authorList>
    </citation>
    <scope>NUCLEOTIDE SEQUENCE</scope>
    <source>
        <strain evidence="5">NRRL 25174</strain>
    </source>
</reference>
<dbReference type="AlphaFoldDB" id="A0A9P5AUP8"/>
<gene>
    <name evidence="5" type="ORF">FBEOM_943</name>
</gene>
<dbReference type="Gene3D" id="3.40.50.300">
    <property type="entry name" value="P-loop containing nucleotide triphosphate hydrolases"/>
    <property type="match status" value="1"/>
</dbReference>
<dbReference type="InterPro" id="IPR027417">
    <property type="entry name" value="P-loop_NTPase"/>
</dbReference>
<feature type="domain" description="G" evidence="4">
    <location>
        <begin position="16"/>
        <end position="72"/>
    </location>
</feature>
<keyword evidence="6" id="KW-1185">Reference proteome</keyword>
<dbReference type="Proteomes" id="UP000730481">
    <property type="component" value="Unassembled WGS sequence"/>
</dbReference>
<name>A0A9P5AUP8_9HYPO</name>
<feature type="region of interest" description="Disordered" evidence="2">
    <location>
        <begin position="375"/>
        <end position="399"/>
    </location>
</feature>
<protein>
    <recommendedName>
        <fullName evidence="4">G domain-containing protein</fullName>
    </recommendedName>
</protein>
<sequence length="492" mass="55529">MPNEYQSRPNPSDIIVLVMGLTGAGKSTFIERLTGLDAGIGHDLLSETSRITVYPYVSGDRRIFLVDTPGFDDTRCIDSAIFTEIAFYLGQIYTKRFGLGGILYLHRITDNRIAGSSMRSFQLVQKICGPQGAKFAQLVTTMWDEVQEGTDLYNLAVKREMELKSNENYWGWMRNRGSQIQRYMDTRTSALSILSSLLAISDAQGPVVFQLQQEIIDQHKDFDETAAGIVLNDHYATKWDRLQGELRALQPPLLKSTGSSAWQSSQELREQRQALQQQIAAVELSERHLRQTVGSDFANKTARHRAFFKRTQEDISALASKVENLRSELEILRRTSGQNTQTFDPQSWNSSRHRAEYIPSEPQVTTSTYYRSYLEPSNGSRGLQQGRPQQRNRLHKTNKPQYSMEVMSPEERMQILEKEIARQEKLKIMKRNTLAVLGMLGGVATIAAGAATLQIPVVAAGIALFGTAGLKLDFQKKKKTEADREWAVSEHD</sequence>
<feature type="compositionally biased region" description="Polar residues" evidence="2">
    <location>
        <begin position="375"/>
        <end position="389"/>
    </location>
</feature>
<dbReference type="SUPFAM" id="SSF52540">
    <property type="entry name" value="P-loop containing nucleoside triphosphate hydrolases"/>
    <property type="match status" value="1"/>
</dbReference>
<feature type="transmembrane region" description="Helical" evidence="3">
    <location>
        <begin position="457"/>
        <end position="474"/>
    </location>
</feature>
<organism evidence="5 6">
    <name type="scientific">Fusarium beomiforme</name>
    <dbReference type="NCBI Taxonomy" id="44412"/>
    <lineage>
        <taxon>Eukaryota</taxon>
        <taxon>Fungi</taxon>
        <taxon>Dikarya</taxon>
        <taxon>Ascomycota</taxon>
        <taxon>Pezizomycotina</taxon>
        <taxon>Sordariomycetes</taxon>
        <taxon>Hypocreomycetidae</taxon>
        <taxon>Hypocreales</taxon>
        <taxon>Nectriaceae</taxon>
        <taxon>Fusarium</taxon>
        <taxon>Fusarium burgessii species complex</taxon>
    </lineage>
</organism>
<feature type="coiled-coil region" evidence="1">
    <location>
        <begin position="265"/>
        <end position="335"/>
    </location>
</feature>
<keyword evidence="1" id="KW-0175">Coiled coil</keyword>
<keyword evidence="3" id="KW-0472">Membrane</keyword>
<comment type="caution">
    <text evidence="5">The sequence shown here is derived from an EMBL/GenBank/DDBJ whole genome shotgun (WGS) entry which is preliminary data.</text>
</comment>
<evidence type="ECO:0000313" key="6">
    <source>
        <dbReference type="Proteomes" id="UP000730481"/>
    </source>
</evidence>
<accession>A0A9P5AUP8</accession>
<dbReference type="OrthoDB" id="8954335at2759"/>
<evidence type="ECO:0000313" key="5">
    <source>
        <dbReference type="EMBL" id="KAF4345068.1"/>
    </source>
</evidence>
<dbReference type="CDD" id="cd00882">
    <property type="entry name" value="Ras_like_GTPase"/>
    <property type="match status" value="1"/>
</dbReference>
<proteinExistence type="predicted"/>
<evidence type="ECO:0000256" key="2">
    <source>
        <dbReference type="SAM" id="MobiDB-lite"/>
    </source>
</evidence>
<dbReference type="GO" id="GO:0005525">
    <property type="term" value="F:GTP binding"/>
    <property type="evidence" value="ECO:0007669"/>
    <property type="project" value="InterPro"/>
</dbReference>
<dbReference type="InterPro" id="IPR006073">
    <property type="entry name" value="GTP-bd"/>
</dbReference>
<evidence type="ECO:0000256" key="3">
    <source>
        <dbReference type="SAM" id="Phobius"/>
    </source>
</evidence>
<keyword evidence="3" id="KW-1133">Transmembrane helix</keyword>
<keyword evidence="3" id="KW-0812">Transmembrane</keyword>
<evidence type="ECO:0000256" key="1">
    <source>
        <dbReference type="SAM" id="Coils"/>
    </source>
</evidence>
<evidence type="ECO:0000259" key="4">
    <source>
        <dbReference type="Pfam" id="PF01926"/>
    </source>
</evidence>
<dbReference type="EMBL" id="PVQB02000034">
    <property type="protein sequence ID" value="KAF4345068.1"/>
    <property type="molecule type" value="Genomic_DNA"/>
</dbReference>
<dbReference type="Pfam" id="PF01926">
    <property type="entry name" value="MMR_HSR1"/>
    <property type="match status" value="1"/>
</dbReference>